<feature type="compositionally biased region" description="Polar residues" evidence="1">
    <location>
        <begin position="199"/>
        <end position="209"/>
    </location>
</feature>
<feature type="region of interest" description="Disordered" evidence="1">
    <location>
        <begin position="320"/>
        <end position="349"/>
    </location>
</feature>
<feature type="compositionally biased region" description="Low complexity" evidence="1">
    <location>
        <begin position="474"/>
        <end position="487"/>
    </location>
</feature>
<dbReference type="EMBL" id="MDYL01000002">
    <property type="protein sequence ID" value="OQD77930.1"/>
    <property type="molecule type" value="Genomic_DNA"/>
</dbReference>
<dbReference type="AlphaFoldDB" id="A0A1V6PLN4"/>
<feature type="region of interest" description="Disordered" evidence="1">
    <location>
        <begin position="397"/>
        <end position="487"/>
    </location>
</feature>
<feature type="compositionally biased region" description="Basic residues" evidence="1">
    <location>
        <begin position="212"/>
        <end position="223"/>
    </location>
</feature>
<feature type="compositionally biased region" description="Polar residues" evidence="1">
    <location>
        <begin position="143"/>
        <end position="159"/>
    </location>
</feature>
<organism evidence="2 3">
    <name type="scientific">Penicillium decumbens</name>
    <dbReference type="NCBI Taxonomy" id="69771"/>
    <lineage>
        <taxon>Eukaryota</taxon>
        <taxon>Fungi</taxon>
        <taxon>Dikarya</taxon>
        <taxon>Ascomycota</taxon>
        <taxon>Pezizomycotina</taxon>
        <taxon>Eurotiomycetes</taxon>
        <taxon>Eurotiomycetidae</taxon>
        <taxon>Eurotiales</taxon>
        <taxon>Aspergillaceae</taxon>
        <taxon>Penicillium</taxon>
    </lineage>
</organism>
<feature type="region of interest" description="Disordered" evidence="1">
    <location>
        <begin position="1"/>
        <end position="299"/>
    </location>
</feature>
<dbReference type="Proteomes" id="UP000191522">
    <property type="component" value="Unassembled WGS sequence"/>
</dbReference>
<name>A0A1V6PLN4_PENDC</name>
<feature type="compositionally biased region" description="Polar residues" evidence="1">
    <location>
        <begin position="106"/>
        <end position="126"/>
    </location>
</feature>
<dbReference type="OrthoDB" id="3870679at2759"/>
<evidence type="ECO:0000256" key="1">
    <source>
        <dbReference type="SAM" id="MobiDB-lite"/>
    </source>
</evidence>
<feature type="compositionally biased region" description="Polar residues" evidence="1">
    <location>
        <begin position="327"/>
        <end position="347"/>
    </location>
</feature>
<feature type="compositionally biased region" description="Basic and acidic residues" evidence="1">
    <location>
        <begin position="228"/>
        <end position="253"/>
    </location>
</feature>
<dbReference type="STRING" id="69771.A0A1V6PLN4"/>
<feature type="region of interest" description="Disordered" evidence="1">
    <location>
        <begin position="626"/>
        <end position="665"/>
    </location>
</feature>
<evidence type="ECO:0000313" key="3">
    <source>
        <dbReference type="Proteomes" id="UP000191522"/>
    </source>
</evidence>
<reference evidence="3" key="1">
    <citation type="journal article" date="2017" name="Nat. Microbiol.">
        <title>Global analysis of biosynthetic gene clusters reveals vast potential of secondary metabolite production in Penicillium species.</title>
        <authorList>
            <person name="Nielsen J.C."/>
            <person name="Grijseels S."/>
            <person name="Prigent S."/>
            <person name="Ji B."/>
            <person name="Dainat J."/>
            <person name="Nielsen K.F."/>
            <person name="Frisvad J.C."/>
            <person name="Workman M."/>
            <person name="Nielsen J."/>
        </authorList>
    </citation>
    <scope>NUCLEOTIDE SEQUENCE [LARGE SCALE GENOMIC DNA]</scope>
    <source>
        <strain evidence="3">IBT 11843</strain>
    </source>
</reference>
<dbReference type="OMA" id="DERTMDY"/>
<keyword evidence="3" id="KW-1185">Reference proteome</keyword>
<sequence>MDASVDSTGRPPLRSHKALPRRGIIVPNFDLAQPASSDQNGTVTAAPAPPLTPPGANQEEGVEDTCTSRKTISESHTAGMLTPRRPSKPPTPDVTPPRLNSAKRPTLNNFVHVSSSSRAESFQTACESIPSDGDMETPGHSYSIASQKIRQRVPSSGRNVLNGVRAKLTYAKESPHSASQPHSETDYEAGFESFDGEWASTQADRSPTPQAGKRKGSKTRSRSGQKQAADKDTLDMQHLDVSLMREKTLRDRVQNTQELAASPSMERFREDIGWPSSSYGAPSKEDEDPDSRRLSGISSTSTVEAMIIDSPKQAQRFLRHTEKRNSLRSASSPITKSERTSTMSNADSQHRLIHKAARISEYDRRSISSDVSFSVKTANSAPRMSVERIPVVVVPERRSSLRSGPNSQVPSRHGSQRSNRRPLLISTSPADAPRQKKRTMSDSVPACSRDSDSRGRPFGRPVIPPRRSSLSAPTSRTNSRTTSLTSESLRSHTLAMDFEMQKRRDREPVSPPRHNILGSHATGLLHPPNLPGLVVSSSENIATLRPPSLPYTQWSVPSSSPGPVEIREAKAVSLFPHNNRSLLLIDQRDPVESQAVRAHRNGVTYGGEVPRAPDAPTEAAILQVDSPLKNPRPPPKPPIAKPLPPLPTQEENLGARQDGDGPVVGRWGSVRRTWAARPRSDSFNSVVRSLSMRSAKNRTAGVEMDSRLHPFWRPRGFWEDIPGSPTKAGSGHQTPEKQDDSTVVNNSLGLPQQRIIIEGPPALARRSPEMRRLFDASHASLVRAGSPLYHTRYQVLSLSRWGRRLRSMSLRNTRARLRHMRERRDERKRAARRETLKQSISVPINVVSSAINGVVR</sequence>
<gene>
    <name evidence="2" type="ORF">PENDEC_c002G02343</name>
</gene>
<comment type="caution">
    <text evidence="2">The sequence shown here is derived from an EMBL/GenBank/DDBJ whole genome shotgun (WGS) entry which is preliminary data.</text>
</comment>
<accession>A0A1V6PLN4</accession>
<evidence type="ECO:0000313" key="2">
    <source>
        <dbReference type="EMBL" id="OQD77930.1"/>
    </source>
</evidence>
<proteinExistence type="predicted"/>
<feature type="compositionally biased region" description="Pro residues" evidence="1">
    <location>
        <begin position="630"/>
        <end position="647"/>
    </location>
</feature>
<protein>
    <submittedName>
        <fullName evidence="2">Uncharacterized protein</fullName>
    </submittedName>
</protein>
<feature type="region of interest" description="Disordered" evidence="1">
    <location>
        <begin position="719"/>
        <end position="741"/>
    </location>
</feature>